<feature type="binding site" evidence="4">
    <location>
        <position position="323"/>
    </location>
    <ligand>
        <name>Zn(2+)</name>
        <dbReference type="ChEBI" id="CHEBI:29105"/>
        <note>catalytic</note>
    </ligand>
</feature>
<dbReference type="Pfam" id="PF00754">
    <property type="entry name" value="F5_F8_type_C"/>
    <property type="match status" value="1"/>
</dbReference>
<dbReference type="SMART" id="SM00608">
    <property type="entry name" value="ACR"/>
    <property type="match status" value="1"/>
</dbReference>
<dbReference type="InterPro" id="IPR036436">
    <property type="entry name" value="Disintegrin_dom_sf"/>
</dbReference>
<dbReference type="Gene3D" id="3.90.215.10">
    <property type="entry name" value="Gamma Fibrinogen, chain A, domain 1"/>
    <property type="match status" value="2"/>
</dbReference>
<sequence>ASPEDTHGNFDIVFPERLNIKGRAKRDLFTKSKKGHDDRASFKLKAFGKQVAVDVRLNKLVLTPQFTLRYFKEDGQLVEQKVAPTNCHYQGYVIGQAMGSTVILDTCYGLSGMIEDDEGQMYIEPYPTKGRGAHKIYKTNNYEKEKGFSCANLPNGNLLKYQNIRENKREAEETIYKKYLTTKKTRYVELMIIVDNVVYKKYKRSIADVKRRVFTLVNAVDAIYRKINIRVVLSALEIWTDKDHVPFVKQAGEDLRNFENHRSSNLAGIRYDSIHLLRGKMWDDFGGMAYRGEICTRRSLGVDAWNYWGSLGPWLALSHELGHNLNFDHDSIWPSCKCLSPRGCVMGSFKTRVPGFSDCNLQNMSSIDDSCLHNLPKKVVNPRCGNGIPEPGEECDCGTPEDCNVRDPCCEPNDCRLKKSSQCSDSMSTCCQKCQFSPGGTLCRKSSGECDVEEVCSGRSAECPSDDHIKDGRTCEGDGELLLGKYVGNVKMTKLSRPITARHLRISPQYWERGLCTKIDLLGCGIGSSVSPAASTSIQGYDNLCVTSQGGSPCSTTNGAHLVYSMQTSCRNTSAKFTFLNGVLKQHCSGKKICPKGVYYGAPLVISDSCEESQAKFERTKGKSLRHVASGLCVHPEGGVAYDGVRLVLWAGCDQDRLTLNFLAHDCLASLNVADRSVIPDSRISASSHLQGYPAKEARLHSLKGWCAARKDKKQFIQVDLGQAKKISAVILSGTDHGDVTGYYLHYSLDGQQWTVWSSKPRVAAFCYRGKCVPSADTQCRDLWGPEASSAHTACYRHFNVKAQGFGTCSSRTNLPCTNENAKCGQLQCSSSKERPVVDYGSFYELKTLTTGEKCRAASLKRGSGNELVGMVKDGTVCANQKICVANQCTSLDQLSSKRCPRIAGKECAGKGVCTSSGKCHCQGNFDPDTFCRTAKQARSGEWGQWSEWTNCTRICGRGTRKRHRFCNNPAPSNGGQNCVGNRLEKEACNGDKCPEVHSCQHLFSLGKQTGVQFPDGVYTINPDGKGTVDTYCDMSRDGGGWTLLVTSHTNTWTASDVRKRNHNRPTLNGDFSILYKADDIKDSVNVKGNWFEYRIEANERGRWGGIWRAPRDYTFLARNNKQTNVDLAKKFDRWKYDDYGIERRMPWISGAKLTTSRNATGDRQWGTLIANSRIFYPAPWLDGNDLEQHPVNIWYWVREQFSLPRSCMDIQLRGVHPPKDGIHIIFPRNQRLQTFCKFSEHGGAWTLVLTSASDSGWTRENVKFRNTERPSLTSDYSILGVVDKITKMEHFQYRIKEESRKPWEGVWTAKTGCSFISSRLGQSCVENVHQQGNWNTSKQAKSSKRIPHLTNLGKVILTIAVDDTELNGAIVVDSAKGVNRTRAKVITVWLREGTWRSCNDIKMKRGGIKAQLEDGIYMIRKNAHEYLPVYCDMTSESGGYTLLVTSASSGWSKNEVKFKNTTRPSITRDYSILGYADQIKALSGGNTFKYRLEANTRGHWGGVWTAPIKYSFVNENNQQTNVTLVKKFNDWRYDWRDSLEKRMPWLGARQSLLTTSTHSDYSDWGSIISEKKSSNPAPWIYGSMPSPGVIWYWINEDDCDASRNPVNGGLSEWTTWTGCSQMCVQGHQTRRRLCNNPPPRCGGHPCGGMVAKEERQCFVCPKSPILAHGDLCLQPENGECNPIDNTRLVYIRDTPQCSKNYMVFTYHDDVLTHQCSGKKVCPQGTGTWQTPLVISSACQIEESKFQWTSYKTLKHKSSGFCVHPLSGTPKSGTSAILWQDDCNEDRLQLDLFKLPVFQSPIQAFNGFCLQPASSNCDPADNTRLVYHKAARCKNNYMFFTYKNEVLIHTCSGKRVCPQDATPTWETPLVISSRCSTDASKFQRTFHKTLIHTVSGFCVHPYGGPPKEGIHAILWKDNCNEKRLQLDLSMLRGQ</sequence>
<dbReference type="InterPro" id="IPR035992">
    <property type="entry name" value="Ricin_B-like_lectins"/>
</dbReference>
<dbReference type="PROSITE" id="PS50022">
    <property type="entry name" value="FA58C_3"/>
    <property type="match status" value="1"/>
</dbReference>
<dbReference type="SUPFAM" id="SSF82895">
    <property type="entry name" value="TSP-1 type 1 repeat"/>
    <property type="match status" value="2"/>
</dbReference>
<dbReference type="PROSITE" id="PS50215">
    <property type="entry name" value="ADAM_MEPRO"/>
    <property type="match status" value="1"/>
</dbReference>
<feature type="domain" description="Disintegrin" evidence="6">
    <location>
        <begin position="381"/>
        <end position="471"/>
    </location>
</feature>
<dbReference type="Gene3D" id="2.80.10.50">
    <property type="match status" value="3"/>
</dbReference>
<feature type="domain" description="Peptidase M12B" evidence="7">
    <location>
        <begin position="186"/>
        <end position="376"/>
    </location>
</feature>
<gene>
    <name evidence="8" type="ORF">PLOB_00043868</name>
</gene>
<feature type="binding site" evidence="4">
    <location>
        <position position="319"/>
    </location>
    <ligand>
        <name>Zn(2+)</name>
        <dbReference type="ChEBI" id="CHEBI:29105"/>
        <note>catalytic</note>
    </ligand>
</feature>
<dbReference type="Pfam" id="PF01421">
    <property type="entry name" value="Reprolysin"/>
    <property type="match status" value="1"/>
</dbReference>
<dbReference type="SMART" id="SM00050">
    <property type="entry name" value="DISIN"/>
    <property type="match status" value="1"/>
</dbReference>
<evidence type="ECO:0000256" key="3">
    <source>
        <dbReference type="PROSITE-ProRule" id="PRU00068"/>
    </source>
</evidence>
<dbReference type="CDD" id="cd23417">
    <property type="entry name" value="beta-trefoil_Ricin_MytiLec-like"/>
    <property type="match status" value="3"/>
</dbReference>
<protein>
    <submittedName>
        <fullName evidence="8">Uncharacterized protein</fullName>
    </submittedName>
</protein>
<comment type="caution">
    <text evidence="8">The sequence shown here is derived from an EMBL/GenBank/DDBJ whole genome shotgun (WGS) entry which is preliminary data.</text>
</comment>
<dbReference type="InterPro" id="IPR008979">
    <property type="entry name" value="Galactose-bd-like_sf"/>
</dbReference>
<organism evidence="8 9">
    <name type="scientific">Porites lobata</name>
    <dbReference type="NCBI Taxonomy" id="104759"/>
    <lineage>
        <taxon>Eukaryota</taxon>
        <taxon>Metazoa</taxon>
        <taxon>Cnidaria</taxon>
        <taxon>Anthozoa</taxon>
        <taxon>Hexacorallia</taxon>
        <taxon>Scleractinia</taxon>
        <taxon>Fungiina</taxon>
        <taxon>Poritidae</taxon>
        <taxon>Porites</taxon>
    </lineage>
</organism>
<evidence type="ECO:0000313" key="8">
    <source>
        <dbReference type="EMBL" id="CAH3144239.1"/>
    </source>
</evidence>
<dbReference type="InterPro" id="IPR034027">
    <property type="entry name" value="Reprolysin_adamalysin"/>
</dbReference>
<dbReference type="PROSITE" id="PS50214">
    <property type="entry name" value="DISINTEGRIN_2"/>
    <property type="match status" value="1"/>
</dbReference>
<dbReference type="EMBL" id="CALNXK010000073">
    <property type="protein sequence ID" value="CAH3144239.1"/>
    <property type="molecule type" value="Genomic_DNA"/>
</dbReference>
<dbReference type="InterPro" id="IPR036056">
    <property type="entry name" value="Fibrinogen-like_C"/>
</dbReference>
<reference evidence="8 9" key="1">
    <citation type="submission" date="2022-05" db="EMBL/GenBank/DDBJ databases">
        <authorList>
            <consortium name="Genoscope - CEA"/>
            <person name="William W."/>
        </authorList>
    </citation>
    <scope>NUCLEOTIDE SEQUENCE [LARGE SCALE GENOMIC DNA]</scope>
</reference>
<dbReference type="InterPro" id="IPR002870">
    <property type="entry name" value="Peptidase_M12B_N"/>
</dbReference>
<evidence type="ECO:0000313" key="9">
    <source>
        <dbReference type="Proteomes" id="UP001159405"/>
    </source>
</evidence>
<dbReference type="Pfam" id="PF01562">
    <property type="entry name" value="Pep_M12B_propep"/>
    <property type="match status" value="1"/>
</dbReference>
<dbReference type="InterPro" id="IPR001590">
    <property type="entry name" value="Peptidase_M12B"/>
</dbReference>
<dbReference type="PANTHER" id="PTHR11905">
    <property type="entry name" value="ADAM A DISINTEGRIN AND METALLOPROTEASE DOMAIN"/>
    <property type="match status" value="1"/>
</dbReference>
<evidence type="ECO:0000256" key="2">
    <source>
        <dbReference type="ARBA" id="ARBA00023180"/>
    </source>
</evidence>
<feature type="disulfide bond" evidence="3">
    <location>
        <begin position="443"/>
        <end position="463"/>
    </location>
</feature>
<comment type="caution">
    <text evidence="4">Lacks conserved residue(s) required for the propagation of feature annotation.</text>
</comment>
<dbReference type="Pfam" id="PF00090">
    <property type="entry name" value="TSP_1"/>
    <property type="match status" value="2"/>
</dbReference>
<keyword evidence="4" id="KW-0862">Zinc</keyword>
<dbReference type="SUPFAM" id="SSF50370">
    <property type="entry name" value="Ricin B-like lectins"/>
    <property type="match status" value="1"/>
</dbReference>
<feature type="non-terminal residue" evidence="8">
    <location>
        <position position="1"/>
    </location>
</feature>
<dbReference type="SMART" id="SM00209">
    <property type="entry name" value="TSP1"/>
    <property type="match status" value="2"/>
</dbReference>
<dbReference type="Pfam" id="PF00200">
    <property type="entry name" value="Disintegrin"/>
    <property type="match status" value="1"/>
</dbReference>
<feature type="active site" evidence="4">
    <location>
        <position position="320"/>
    </location>
</feature>
<keyword evidence="4" id="KW-0479">Metal-binding</keyword>
<name>A0ABN8PIV6_9CNID</name>
<dbReference type="CDD" id="cd04269">
    <property type="entry name" value="ZnMc_adamalysin_II_like"/>
    <property type="match status" value="1"/>
</dbReference>
<dbReference type="PROSITE" id="PS50092">
    <property type="entry name" value="TSP1"/>
    <property type="match status" value="2"/>
</dbReference>
<dbReference type="InterPro" id="IPR036383">
    <property type="entry name" value="TSP1_rpt_sf"/>
</dbReference>
<dbReference type="Gene3D" id="4.10.70.10">
    <property type="entry name" value="Disintegrin domain"/>
    <property type="match status" value="1"/>
</dbReference>
<dbReference type="Pfam" id="PF08516">
    <property type="entry name" value="ADAM_CR"/>
    <property type="match status" value="1"/>
</dbReference>
<dbReference type="SUPFAM" id="SSF49785">
    <property type="entry name" value="Galactose-binding domain-like"/>
    <property type="match status" value="1"/>
</dbReference>
<keyword evidence="1 3" id="KW-1015">Disulfide bond</keyword>
<evidence type="ECO:0000259" key="5">
    <source>
        <dbReference type="PROSITE" id="PS50022"/>
    </source>
</evidence>
<dbReference type="Gene3D" id="3.40.390.10">
    <property type="entry name" value="Collagenase (Catalytic Domain)"/>
    <property type="match status" value="1"/>
</dbReference>
<evidence type="ECO:0000256" key="1">
    <source>
        <dbReference type="ARBA" id="ARBA00023157"/>
    </source>
</evidence>
<dbReference type="InterPro" id="IPR000884">
    <property type="entry name" value="TSP1_rpt"/>
</dbReference>
<dbReference type="PANTHER" id="PTHR11905:SF159">
    <property type="entry name" value="ADAM METALLOPROTEASE"/>
    <property type="match status" value="1"/>
</dbReference>
<evidence type="ECO:0000259" key="6">
    <source>
        <dbReference type="PROSITE" id="PS50214"/>
    </source>
</evidence>
<dbReference type="InterPro" id="IPR006586">
    <property type="entry name" value="ADAM_Cys-rich"/>
</dbReference>
<keyword evidence="2" id="KW-0325">Glycoprotein</keyword>
<evidence type="ECO:0000259" key="7">
    <source>
        <dbReference type="PROSITE" id="PS50215"/>
    </source>
</evidence>
<dbReference type="InterPro" id="IPR000421">
    <property type="entry name" value="FA58C"/>
</dbReference>
<feature type="binding site" evidence="4">
    <location>
        <position position="329"/>
    </location>
    <ligand>
        <name>Zn(2+)</name>
        <dbReference type="ChEBI" id="CHEBI:29105"/>
        <note>catalytic</note>
    </ligand>
</feature>
<dbReference type="Proteomes" id="UP001159405">
    <property type="component" value="Unassembled WGS sequence"/>
</dbReference>
<dbReference type="InterPro" id="IPR001762">
    <property type="entry name" value="Disintegrin_dom"/>
</dbReference>
<dbReference type="SUPFAM" id="SSF57552">
    <property type="entry name" value="Blood coagulation inhibitor (disintegrin)"/>
    <property type="match status" value="1"/>
</dbReference>
<dbReference type="InterPro" id="IPR014716">
    <property type="entry name" value="Fibrinogen_a/b/g_C_1"/>
</dbReference>
<evidence type="ECO:0000256" key="4">
    <source>
        <dbReference type="PROSITE-ProRule" id="PRU00276"/>
    </source>
</evidence>
<dbReference type="InterPro" id="IPR024079">
    <property type="entry name" value="MetalloPept_cat_dom_sf"/>
</dbReference>
<proteinExistence type="predicted"/>
<dbReference type="Gene3D" id="2.20.100.10">
    <property type="entry name" value="Thrombospondin type-1 (TSP1) repeat"/>
    <property type="match status" value="2"/>
</dbReference>
<dbReference type="NCBIfam" id="NF040941">
    <property type="entry name" value="GGGWT_bact"/>
    <property type="match status" value="2"/>
</dbReference>
<feature type="domain" description="F5/8 type C" evidence="5">
    <location>
        <begin position="667"/>
        <end position="755"/>
    </location>
</feature>
<dbReference type="SUPFAM" id="SSF55486">
    <property type="entry name" value="Metalloproteases ('zincins'), catalytic domain"/>
    <property type="match status" value="1"/>
</dbReference>
<dbReference type="SUPFAM" id="SSF56496">
    <property type="entry name" value="Fibrinogen C-terminal domain-like"/>
    <property type="match status" value="3"/>
</dbReference>
<accession>A0ABN8PIV6</accession>
<dbReference type="Gene3D" id="2.60.120.260">
    <property type="entry name" value="Galactose-binding domain-like"/>
    <property type="match status" value="2"/>
</dbReference>
<keyword evidence="9" id="KW-1185">Reference proteome</keyword>